<evidence type="ECO:0000313" key="2">
    <source>
        <dbReference type="Proteomes" id="UP001597183"/>
    </source>
</evidence>
<dbReference type="RefSeq" id="WP_317795336.1">
    <property type="nucleotide sequence ID" value="NZ_AP028461.1"/>
</dbReference>
<dbReference type="EMBL" id="JBHTMK010000068">
    <property type="protein sequence ID" value="MFD1373456.1"/>
    <property type="molecule type" value="Genomic_DNA"/>
</dbReference>
<sequence>MFELRPTDLGRFLLVVHVDGDEVIVGRPLVGGESGVGTDDVYDNGIVVAVFDDAGQLGLRVRWAVSSRYASRPDCTGQWRYVSGDGGRTWREVADEDTAPFDTEPVTSLRVHGANGWNG</sequence>
<gene>
    <name evidence="1" type="ORF">ACFQ5G_49700</name>
</gene>
<protein>
    <submittedName>
        <fullName evidence="1">Uncharacterized protein</fullName>
    </submittedName>
</protein>
<proteinExistence type="predicted"/>
<organism evidence="1 2">
    <name type="scientific">Actinoplanes sichuanensis</name>
    <dbReference type="NCBI Taxonomy" id="512349"/>
    <lineage>
        <taxon>Bacteria</taxon>
        <taxon>Bacillati</taxon>
        <taxon>Actinomycetota</taxon>
        <taxon>Actinomycetes</taxon>
        <taxon>Micromonosporales</taxon>
        <taxon>Micromonosporaceae</taxon>
        <taxon>Actinoplanes</taxon>
    </lineage>
</organism>
<evidence type="ECO:0000313" key="1">
    <source>
        <dbReference type="EMBL" id="MFD1373456.1"/>
    </source>
</evidence>
<comment type="caution">
    <text evidence="1">The sequence shown here is derived from an EMBL/GenBank/DDBJ whole genome shotgun (WGS) entry which is preliminary data.</text>
</comment>
<dbReference type="Proteomes" id="UP001597183">
    <property type="component" value="Unassembled WGS sequence"/>
</dbReference>
<reference evidence="2" key="1">
    <citation type="journal article" date="2019" name="Int. J. Syst. Evol. Microbiol.">
        <title>The Global Catalogue of Microorganisms (GCM) 10K type strain sequencing project: providing services to taxonomists for standard genome sequencing and annotation.</title>
        <authorList>
            <consortium name="The Broad Institute Genomics Platform"/>
            <consortium name="The Broad Institute Genome Sequencing Center for Infectious Disease"/>
            <person name="Wu L."/>
            <person name="Ma J."/>
        </authorList>
    </citation>
    <scope>NUCLEOTIDE SEQUENCE [LARGE SCALE GENOMIC DNA]</scope>
    <source>
        <strain evidence="2">CCM 7526</strain>
    </source>
</reference>
<accession>A0ABW4AS12</accession>
<name>A0ABW4AS12_9ACTN</name>
<keyword evidence="2" id="KW-1185">Reference proteome</keyword>